<dbReference type="EMBL" id="JAUIRO010000007">
    <property type="protein sequence ID" value="KAK0706249.1"/>
    <property type="molecule type" value="Genomic_DNA"/>
</dbReference>
<name>A0AA40DJU3_9PEZI</name>
<organism evidence="2 3">
    <name type="scientific">Lasiosphaeria miniovina</name>
    <dbReference type="NCBI Taxonomy" id="1954250"/>
    <lineage>
        <taxon>Eukaryota</taxon>
        <taxon>Fungi</taxon>
        <taxon>Dikarya</taxon>
        <taxon>Ascomycota</taxon>
        <taxon>Pezizomycotina</taxon>
        <taxon>Sordariomycetes</taxon>
        <taxon>Sordariomycetidae</taxon>
        <taxon>Sordariales</taxon>
        <taxon>Lasiosphaeriaceae</taxon>
        <taxon>Lasiosphaeria</taxon>
    </lineage>
</organism>
<dbReference type="GeneID" id="85323694"/>
<dbReference type="Proteomes" id="UP001172101">
    <property type="component" value="Unassembled WGS sequence"/>
</dbReference>
<reference evidence="2" key="1">
    <citation type="submission" date="2023-06" db="EMBL/GenBank/DDBJ databases">
        <title>Genome-scale phylogeny and comparative genomics of the fungal order Sordariales.</title>
        <authorList>
            <consortium name="Lawrence Berkeley National Laboratory"/>
            <person name="Hensen N."/>
            <person name="Bonometti L."/>
            <person name="Westerberg I."/>
            <person name="Brannstrom I.O."/>
            <person name="Guillou S."/>
            <person name="Cros-Aarteil S."/>
            <person name="Calhoun S."/>
            <person name="Haridas S."/>
            <person name="Kuo A."/>
            <person name="Mondo S."/>
            <person name="Pangilinan J."/>
            <person name="Riley R."/>
            <person name="LaButti K."/>
            <person name="Andreopoulos B."/>
            <person name="Lipzen A."/>
            <person name="Chen C."/>
            <person name="Yanf M."/>
            <person name="Daum C."/>
            <person name="Ng V."/>
            <person name="Clum A."/>
            <person name="Steindorff A."/>
            <person name="Ohm R."/>
            <person name="Martin F."/>
            <person name="Silar P."/>
            <person name="Natvig D."/>
            <person name="Lalanne C."/>
            <person name="Gautier V."/>
            <person name="Ament-velasquez S.L."/>
            <person name="Kruys A."/>
            <person name="Hutchinson M.I."/>
            <person name="Powell A.J."/>
            <person name="Barry K."/>
            <person name="Miller A.N."/>
            <person name="Grigoriev I.V."/>
            <person name="Debuchy R."/>
            <person name="Gladieux P."/>
            <person name="Thoren M.H."/>
            <person name="Johannesson H."/>
        </authorList>
    </citation>
    <scope>NUCLEOTIDE SEQUENCE</scope>
    <source>
        <strain evidence="2">SMH2392-1A</strain>
    </source>
</reference>
<keyword evidence="1" id="KW-0732">Signal</keyword>
<evidence type="ECO:0000256" key="1">
    <source>
        <dbReference type="SAM" id="SignalP"/>
    </source>
</evidence>
<evidence type="ECO:0000313" key="2">
    <source>
        <dbReference type="EMBL" id="KAK0706249.1"/>
    </source>
</evidence>
<sequence>MRLQLLTLSWALVMFAVQGRSMYGETNESDSPLAARQDPDYGWVLVGYGEPDCKGAVVANWRGSSYVPQCIAINATQSVAGGSGAGTNVNLWEDDRCTAPASSFKASGEDPSGYPCYNTVVRSFTVDK</sequence>
<comment type="caution">
    <text evidence="2">The sequence shown here is derived from an EMBL/GenBank/DDBJ whole genome shotgun (WGS) entry which is preliminary data.</text>
</comment>
<keyword evidence="3" id="KW-1185">Reference proteome</keyword>
<evidence type="ECO:0000313" key="3">
    <source>
        <dbReference type="Proteomes" id="UP001172101"/>
    </source>
</evidence>
<feature type="signal peptide" evidence="1">
    <location>
        <begin position="1"/>
        <end position="19"/>
    </location>
</feature>
<accession>A0AA40DJU3</accession>
<feature type="chain" id="PRO_5041239460" evidence="1">
    <location>
        <begin position="20"/>
        <end position="128"/>
    </location>
</feature>
<proteinExistence type="predicted"/>
<dbReference type="AlphaFoldDB" id="A0AA40DJU3"/>
<protein>
    <submittedName>
        <fullName evidence="2">Uncharacterized protein</fullName>
    </submittedName>
</protein>
<gene>
    <name evidence="2" type="ORF">B0T26DRAFT_679959</name>
</gene>
<dbReference type="RefSeq" id="XP_060291343.1">
    <property type="nucleotide sequence ID" value="XM_060440424.1"/>
</dbReference>